<feature type="domain" description="Myb-like" evidence="3">
    <location>
        <begin position="31"/>
        <end position="95"/>
    </location>
</feature>
<dbReference type="EMBL" id="JANEYF010002538">
    <property type="protein sequence ID" value="KAJ8945176.1"/>
    <property type="molecule type" value="Genomic_DNA"/>
</dbReference>
<dbReference type="Pfam" id="PF13837">
    <property type="entry name" value="Myb_DNA-bind_4"/>
    <property type="match status" value="1"/>
</dbReference>
<keyword evidence="2" id="KW-0175">Coiled coil</keyword>
<proteinExistence type="predicted"/>
<dbReference type="PROSITE" id="PS50090">
    <property type="entry name" value="MYB_LIKE"/>
    <property type="match status" value="1"/>
</dbReference>
<protein>
    <recommendedName>
        <fullName evidence="3">Myb-like domain-containing protein</fullName>
    </recommendedName>
</protein>
<dbReference type="InterPro" id="IPR009057">
    <property type="entry name" value="Homeodomain-like_sf"/>
</dbReference>
<sequence>MNRFIRVANVPMEADTETSSQDDLQETPQVQDVVRKQIWTYENTVKLIAAVESNYDLLSHPEKRKTAWSDISNILIIQNVKMTSSECYKKWMNLLRTYKIVKDNKKKTGHGPVRFNFFSHMDEFLGSRLTNSSPHSIDVAGPCAGPSNIEPEEHQSFENETTKEIVNPNEATIIKRTKNATIDYFKAKKQYLERRQKMLEERRREEKAEREAKLRLMERKLELEERKVRALEEFVKLEKKRK</sequence>
<evidence type="ECO:0000259" key="3">
    <source>
        <dbReference type="PROSITE" id="PS50090"/>
    </source>
</evidence>
<dbReference type="SUPFAM" id="SSF46689">
    <property type="entry name" value="Homeodomain-like"/>
    <property type="match status" value="1"/>
</dbReference>
<evidence type="ECO:0000256" key="1">
    <source>
        <dbReference type="ARBA" id="ARBA00004123"/>
    </source>
</evidence>
<dbReference type="Proteomes" id="UP001162156">
    <property type="component" value="Unassembled WGS sequence"/>
</dbReference>
<feature type="coiled-coil region" evidence="2">
    <location>
        <begin position="188"/>
        <end position="240"/>
    </location>
</feature>
<reference evidence="4" key="1">
    <citation type="journal article" date="2023" name="Insect Mol. Biol.">
        <title>Genome sequencing provides insights into the evolution of gene families encoding plant cell wall-degrading enzymes in longhorned beetles.</title>
        <authorList>
            <person name="Shin N.R."/>
            <person name="Okamura Y."/>
            <person name="Kirsch R."/>
            <person name="Pauchet Y."/>
        </authorList>
    </citation>
    <scope>NUCLEOTIDE SEQUENCE</scope>
    <source>
        <strain evidence="4">RBIC_L_NR</strain>
    </source>
</reference>
<name>A0AAV8Y3K4_9CUCU</name>
<accession>A0AAV8Y3K4</accession>
<evidence type="ECO:0000256" key="2">
    <source>
        <dbReference type="SAM" id="Coils"/>
    </source>
</evidence>
<gene>
    <name evidence="4" type="ORF">NQ314_009308</name>
</gene>
<comment type="subcellular location">
    <subcellularLocation>
        <location evidence="1">Nucleus</location>
    </subcellularLocation>
</comment>
<dbReference type="InterPro" id="IPR001005">
    <property type="entry name" value="SANT/Myb"/>
</dbReference>
<keyword evidence="5" id="KW-1185">Reference proteome</keyword>
<dbReference type="InterPro" id="IPR044822">
    <property type="entry name" value="Myb_DNA-bind_4"/>
</dbReference>
<dbReference type="Gene3D" id="1.10.10.60">
    <property type="entry name" value="Homeodomain-like"/>
    <property type="match status" value="1"/>
</dbReference>
<dbReference type="GO" id="GO:0005634">
    <property type="term" value="C:nucleus"/>
    <property type="evidence" value="ECO:0007669"/>
    <property type="project" value="UniProtKB-SubCell"/>
</dbReference>
<evidence type="ECO:0000313" key="4">
    <source>
        <dbReference type="EMBL" id="KAJ8945176.1"/>
    </source>
</evidence>
<comment type="caution">
    <text evidence="4">The sequence shown here is derived from an EMBL/GenBank/DDBJ whole genome shotgun (WGS) entry which is preliminary data.</text>
</comment>
<organism evidence="4 5">
    <name type="scientific">Rhamnusium bicolor</name>
    <dbReference type="NCBI Taxonomy" id="1586634"/>
    <lineage>
        <taxon>Eukaryota</taxon>
        <taxon>Metazoa</taxon>
        <taxon>Ecdysozoa</taxon>
        <taxon>Arthropoda</taxon>
        <taxon>Hexapoda</taxon>
        <taxon>Insecta</taxon>
        <taxon>Pterygota</taxon>
        <taxon>Neoptera</taxon>
        <taxon>Endopterygota</taxon>
        <taxon>Coleoptera</taxon>
        <taxon>Polyphaga</taxon>
        <taxon>Cucujiformia</taxon>
        <taxon>Chrysomeloidea</taxon>
        <taxon>Cerambycidae</taxon>
        <taxon>Lepturinae</taxon>
        <taxon>Rhagiini</taxon>
        <taxon>Rhamnusium</taxon>
    </lineage>
</organism>
<evidence type="ECO:0000313" key="5">
    <source>
        <dbReference type="Proteomes" id="UP001162156"/>
    </source>
</evidence>
<dbReference type="AlphaFoldDB" id="A0AAV8Y3K4"/>